<dbReference type="Proteomes" id="UP001519342">
    <property type="component" value="Unassembled WGS sequence"/>
</dbReference>
<keyword evidence="1" id="KW-0812">Transmembrane</keyword>
<keyword evidence="1" id="KW-0472">Membrane</keyword>
<evidence type="ECO:0000256" key="1">
    <source>
        <dbReference type="SAM" id="Phobius"/>
    </source>
</evidence>
<evidence type="ECO:0000313" key="3">
    <source>
        <dbReference type="Proteomes" id="UP001519342"/>
    </source>
</evidence>
<reference evidence="2 3" key="1">
    <citation type="submission" date="2021-03" db="EMBL/GenBank/DDBJ databases">
        <title>Genomic Encyclopedia of Type Strains, Phase IV (KMG-IV): sequencing the most valuable type-strain genomes for metagenomic binning, comparative biology and taxonomic classification.</title>
        <authorList>
            <person name="Goeker M."/>
        </authorList>
    </citation>
    <scope>NUCLEOTIDE SEQUENCE [LARGE SCALE GENOMIC DNA]</scope>
    <source>
        <strain evidence="2 3">DSM 24004</strain>
    </source>
</reference>
<keyword evidence="1" id="KW-1133">Transmembrane helix</keyword>
<dbReference type="RefSeq" id="WP_209512920.1">
    <property type="nucleotide sequence ID" value="NZ_JAGGKS010000011.1"/>
</dbReference>
<feature type="transmembrane region" description="Helical" evidence="1">
    <location>
        <begin position="30"/>
        <end position="47"/>
    </location>
</feature>
<dbReference type="EMBL" id="JAGGKS010000011">
    <property type="protein sequence ID" value="MBP1927208.1"/>
    <property type="molecule type" value="Genomic_DNA"/>
</dbReference>
<feature type="transmembrane region" description="Helical" evidence="1">
    <location>
        <begin position="7"/>
        <end position="24"/>
    </location>
</feature>
<organism evidence="2 3">
    <name type="scientific">Sedimentibacter acidaminivorans</name>
    <dbReference type="NCBI Taxonomy" id="913099"/>
    <lineage>
        <taxon>Bacteria</taxon>
        <taxon>Bacillati</taxon>
        <taxon>Bacillota</taxon>
        <taxon>Tissierellia</taxon>
        <taxon>Sedimentibacter</taxon>
    </lineage>
</organism>
<feature type="transmembrane region" description="Helical" evidence="1">
    <location>
        <begin position="95"/>
        <end position="117"/>
    </location>
</feature>
<feature type="transmembrane region" description="Helical" evidence="1">
    <location>
        <begin position="138"/>
        <end position="156"/>
    </location>
</feature>
<protein>
    <submittedName>
        <fullName evidence="2">Uncharacterized protein</fullName>
    </submittedName>
</protein>
<feature type="transmembrane region" description="Helical" evidence="1">
    <location>
        <begin position="162"/>
        <end position="183"/>
    </location>
</feature>
<accession>A0ABS4GHM2</accession>
<feature type="transmembrane region" description="Helical" evidence="1">
    <location>
        <begin position="59"/>
        <end position="75"/>
    </location>
</feature>
<sequence length="194" mass="21732">MEQGYRKVFWGFLIVLFNINIGPINILPDFLGYFIIGSGLVAIVNEFETKSFRIAHKTANLLFLYTLLLSIFNFIGSGEIIGNSSGYQYKIIIDIGLSVLSSIFSLYMAFHILSGTINLYLNRAQKLQAELLVKSQRSYTLLLLIGIILISISFNISSGVYMAITSIYVLLVQIYFATIISGIRKDFSGDLNEL</sequence>
<keyword evidence="3" id="KW-1185">Reference proteome</keyword>
<name>A0ABS4GHM2_9FIRM</name>
<comment type="caution">
    <text evidence="2">The sequence shown here is derived from an EMBL/GenBank/DDBJ whole genome shotgun (WGS) entry which is preliminary data.</text>
</comment>
<proteinExistence type="predicted"/>
<gene>
    <name evidence="2" type="ORF">J2Z76_003105</name>
</gene>
<evidence type="ECO:0000313" key="2">
    <source>
        <dbReference type="EMBL" id="MBP1927208.1"/>
    </source>
</evidence>